<feature type="transmembrane region" description="Helical" evidence="7">
    <location>
        <begin position="281"/>
        <end position="300"/>
    </location>
</feature>
<evidence type="ECO:0000256" key="2">
    <source>
        <dbReference type="ARBA" id="ARBA00010157"/>
    </source>
</evidence>
<dbReference type="PANTHER" id="PTHR33406:SF6">
    <property type="entry name" value="MEMBRANE PROTEIN YDGH-RELATED"/>
    <property type="match status" value="1"/>
</dbReference>
<dbReference type="Pfam" id="PF03176">
    <property type="entry name" value="MMPL"/>
    <property type="match status" value="2"/>
</dbReference>
<feature type="transmembrane region" description="Helical" evidence="7">
    <location>
        <begin position="685"/>
        <end position="703"/>
    </location>
</feature>
<feature type="transmembrane region" description="Helical" evidence="7">
    <location>
        <begin position="307"/>
        <end position="329"/>
    </location>
</feature>
<dbReference type="AlphaFoldDB" id="A0A927GWJ8"/>
<keyword evidence="5 7" id="KW-1133">Transmembrane helix</keyword>
<dbReference type="SUPFAM" id="SSF82866">
    <property type="entry name" value="Multidrug efflux transporter AcrB transmembrane domain"/>
    <property type="match status" value="2"/>
</dbReference>
<dbReference type="InterPro" id="IPR050545">
    <property type="entry name" value="Mycobact_MmpL"/>
</dbReference>
<feature type="transmembrane region" description="Helical" evidence="7">
    <location>
        <begin position="735"/>
        <end position="754"/>
    </location>
</feature>
<feature type="transmembrane region" description="Helical" evidence="7">
    <location>
        <begin position="710"/>
        <end position="729"/>
    </location>
</feature>
<keyword evidence="3" id="KW-1003">Cell membrane</keyword>
<feature type="domain" description="SSD" evidence="8">
    <location>
        <begin position="309"/>
        <end position="432"/>
    </location>
</feature>
<dbReference type="EMBL" id="JACXLD010000006">
    <property type="protein sequence ID" value="MBD2859535.1"/>
    <property type="molecule type" value="Genomic_DNA"/>
</dbReference>
<keyword evidence="6 7" id="KW-0472">Membrane</keyword>
<dbReference type="Gene3D" id="1.20.1640.10">
    <property type="entry name" value="Multidrug efflux transporter AcrB transmembrane domain"/>
    <property type="match status" value="2"/>
</dbReference>
<comment type="subcellular location">
    <subcellularLocation>
        <location evidence="1">Cell membrane</location>
        <topology evidence="1">Multi-pass membrane protein</topology>
    </subcellularLocation>
</comment>
<organism evidence="9 10">
    <name type="scientific">Spongiibacter pelagi</name>
    <dbReference type="NCBI Taxonomy" id="2760804"/>
    <lineage>
        <taxon>Bacteria</taxon>
        <taxon>Pseudomonadati</taxon>
        <taxon>Pseudomonadota</taxon>
        <taxon>Gammaproteobacteria</taxon>
        <taxon>Cellvibrionales</taxon>
        <taxon>Spongiibacteraceae</taxon>
        <taxon>Spongiibacter</taxon>
    </lineage>
</organism>
<protein>
    <submittedName>
        <fullName evidence="9">MMPL family transporter</fullName>
    </submittedName>
</protein>
<sequence>MSFSSSLNNAFGKMPAIMRGYRLLSLLAVIAITAFSITGIRQHFTVDISPESWFPERAGPVEMRDVYRRQFGSDESVYLVYRHKSGDAFSAEALKSLEKLHKAIEQASLQPEPNELARITQVDSLFNARYQIAEGDTLIAKKLIGADFPATDAEREQRRNIADSQNSFARLFYSPDYQYGALTLKTNIGTVPKFTEAASESNADNLLLDDGFGLDLDTSLEVDPNATVEDVQFKTVQLEEYHLFMNELRALIETPEYADFDFYYVGNPVTSDFVMNGIIEALALILAMVGIVVVLLWALFRSFSAVVWSILIVGIANIWALGLGAWMGLVFSSMLVLTFMLTLAVGIASCIHVLSSYTHFKREGESHEQALALAYKKTGYPILLTSFTTMVGMFSLTMADMPIIIVFGTTSALAIAVCFVLILCVLPILLDFWHPHLKPLSATNNSKGKKPLVDIQPLLNWIAGYTKRRSKAIVIAYLGVFAFLIIGSMNINIDSNIAGLARESAPLKKAMNIVDKEMMGALGLEIYMDFNQADALQDPEVLKAIDQMQSLLATQYGERVVKTLSLANIVKDSSQVMHGDDQSYHLIPDDPRLSAQLLYMFNNANPDDRRDVVSDDYSKSHITLFMKNGGTDEYISFFELLDNDVETVFSPLKTKYPEMDVQVTGTFHLMWKLMDHIAWTQFKSFSLAFGIIALLMMVALGSYQAGLISMIPNMLPAIFTFGVMGWLDISLDTDTLIVAPIIIGIAVDDTIHFLTHYRQSWLEHGDVDLAVSQTLREVGQAVAFTSLILGLGFGVLGFAGYLGIAKPGLFGAAAIFVALLSDLLFLPALMYWLKPKLGRQRHAKQVEPAI</sequence>
<dbReference type="PANTHER" id="PTHR33406">
    <property type="entry name" value="MEMBRANE PROTEIN MJ1562-RELATED"/>
    <property type="match status" value="1"/>
</dbReference>
<evidence type="ECO:0000256" key="6">
    <source>
        <dbReference type="ARBA" id="ARBA00023136"/>
    </source>
</evidence>
<name>A0A927GWJ8_9GAMM</name>
<dbReference type="InterPro" id="IPR000731">
    <property type="entry name" value="SSD"/>
</dbReference>
<gene>
    <name evidence="9" type="ORF">IB286_11015</name>
</gene>
<feature type="transmembrane region" description="Helical" evidence="7">
    <location>
        <begin position="781"/>
        <end position="804"/>
    </location>
</feature>
<evidence type="ECO:0000256" key="1">
    <source>
        <dbReference type="ARBA" id="ARBA00004651"/>
    </source>
</evidence>
<dbReference type="Proteomes" id="UP000610558">
    <property type="component" value="Unassembled WGS sequence"/>
</dbReference>
<feature type="transmembrane region" description="Helical" evidence="7">
    <location>
        <begin position="472"/>
        <end position="491"/>
    </location>
</feature>
<proteinExistence type="inferred from homology"/>
<dbReference type="InterPro" id="IPR004869">
    <property type="entry name" value="MMPL_dom"/>
</dbReference>
<comment type="caution">
    <text evidence="9">The sequence shown here is derived from an EMBL/GenBank/DDBJ whole genome shotgun (WGS) entry which is preliminary data.</text>
</comment>
<dbReference type="GO" id="GO:0005886">
    <property type="term" value="C:plasma membrane"/>
    <property type="evidence" value="ECO:0007669"/>
    <property type="project" value="UniProtKB-SubCell"/>
</dbReference>
<evidence type="ECO:0000256" key="5">
    <source>
        <dbReference type="ARBA" id="ARBA00022989"/>
    </source>
</evidence>
<evidence type="ECO:0000313" key="9">
    <source>
        <dbReference type="EMBL" id="MBD2859535.1"/>
    </source>
</evidence>
<evidence type="ECO:0000256" key="4">
    <source>
        <dbReference type="ARBA" id="ARBA00022692"/>
    </source>
</evidence>
<accession>A0A927GWJ8</accession>
<feature type="transmembrane region" description="Helical" evidence="7">
    <location>
        <begin position="378"/>
        <end position="397"/>
    </location>
</feature>
<feature type="transmembrane region" description="Helical" evidence="7">
    <location>
        <begin position="810"/>
        <end position="833"/>
    </location>
</feature>
<feature type="transmembrane region" description="Helical" evidence="7">
    <location>
        <begin position="403"/>
        <end position="430"/>
    </location>
</feature>
<evidence type="ECO:0000313" key="10">
    <source>
        <dbReference type="Proteomes" id="UP000610558"/>
    </source>
</evidence>
<dbReference type="PROSITE" id="PS50156">
    <property type="entry name" value="SSD"/>
    <property type="match status" value="2"/>
</dbReference>
<dbReference type="RefSeq" id="WP_190765489.1">
    <property type="nucleotide sequence ID" value="NZ_JACXLD010000006.1"/>
</dbReference>
<comment type="similarity">
    <text evidence="2">Belongs to the resistance-nodulation-cell division (RND) (TC 2.A.6) family. MmpL subfamily.</text>
</comment>
<evidence type="ECO:0000259" key="8">
    <source>
        <dbReference type="PROSITE" id="PS50156"/>
    </source>
</evidence>
<evidence type="ECO:0000256" key="3">
    <source>
        <dbReference type="ARBA" id="ARBA00022475"/>
    </source>
</evidence>
<keyword evidence="10" id="KW-1185">Reference proteome</keyword>
<evidence type="ECO:0000256" key="7">
    <source>
        <dbReference type="SAM" id="Phobius"/>
    </source>
</evidence>
<feature type="domain" description="SSD" evidence="8">
    <location>
        <begin position="706"/>
        <end position="832"/>
    </location>
</feature>
<feature type="transmembrane region" description="Helical" evidence="7">
    <location>
        <begin position="335"/>
        <end position="357"/>
    </location>
</feature>
<keyword evidence="4 7" id="KW-0812">Transmembrane</keyword>
<reference evidence="9" key="1">
    <citation type="submission" date="2020-09" db="EMBL/GenBank/DDBJ databases">
        <authorList>
            <person name="Yoon J.-W."/>
        </authorList>
    </citation>
    <scope>NUCLEOTIDE SEQUENCE</scope>
    <source>
        <strain evidence="9">KMU-158</strain>
    </source>
</reference>